<organism evidence="1">
    <name type="scientific">Siphoviridae sp. ctDsE1</name>
    <dbReference type="NCBI Taxonomy" id="2825390"/>
    <lineage>
        <taxon>Viruses</taxon>
        <taxon>Duplodnaviria</taxon>
        <taxon>Heunggongvirae</taxon>
        <taxon>Uroviricota</taxon>
        <taxon>Caudoviricetes</taxon>
    </lineage>
</organism>
<reference evidence="1" key="1">
    <citation type="journal article" date="2021" name="Proc. Natl. Acad. Sci. U.S.A.">
        <title>A Catalog of Tens of Thousands of Viruses from Human Metagenomes Reveals Hidden Associations with Chronic Diseases.</title>
        <authorList>
            <person name="Tisza M.J."/>
            <person name="Buck C.B."/>
        </authorList>
    </citation>
    <scope>NUCLEOTIDE SEQUENCE</scope>
    <source>
        <strain evidence="1">CtDsE1</strain>
    </source>
</reference>
<protein>
    <submittedName>
        <fullName evidence="1">Uncharacterized protein</fullName>
    </submittedName>
</protein>
<name>A0A8S5TYK2_9CAUD</name>
<accession>A0A8S5TYK2</accession>
<sequence length="155" mass="18153">MSKPRYAWWGYMINIIRRYPERRQALAELRRMKMIVNYEARGHGGGGERTVEQIALRELDPQEMKEYEAVTAAIRDTEQMETGQARLKIIALLYWYGWRKNLTGAAREVGYSRSRAEDFHGEFVRLVAYHMGYISRDKVSRTGKITLHGQQPDVK</sequence>
<proteinExistence type="predicted"/>
<dbReference type="EMBL" id="BK015961">
    <property type="protein sequence ID" value="DAF87255.1"/>
    <property type="molecule type" value="Genomic_DNA"/>
</dbReference>
<evidence type="ECO:0000313" key="1">
    <source>
        <dbReference type="EMBL" id="DAF87255.1"/>
    </source>
</evidence>